<evidence type="ECO:0000259" key="2">
    <source>
        <dbReference type="PROSITE" id="PS50157"/>
    </source>
</evidence>
<sequence length="409" mass="47356">MEDKANEHPRPCPYCNLVLSSRSTLLRHKRRKHPAEVLLEDNKSNKPLRCRDCDFRCHVMKTLIHHYKTHGRRLIIREKNFINEDEFSMWKKDIEKKTRSHFVLHRGKRETSSTFVKNYYCNRSGFFIPSGVGKKVRVIMTVKINYTCSAFMRVECQKSSGKIKVEFCFDHTHDLDKNLSPDSSSVHLWKKVKNSINKELEKPLKIEVTNPHENTVKIEKAIQVIPELEIEDYSNITHTSITHIKDDTNFRSDSSLSALRNEKRSQGYNDNICSLRYCEDNSTVYTIEDSVAQGCVSNMKVRRNQVAAVGYNSNKSGVVERKLTLTRNVSLEKEKQETLKIMSELVGIVTRTSSSETLTNIRKHMIAAYAVGKNLHHTSSDHNYEHFPSIEDEGMWECCINVKSIKTEN</sequence>
<keyword evidence="4" id="KW-1185">Reference proteome</keyword>
<dbReference type="InterPro" id="IPR013087">
    <property type="entry name" value="Znf_C2H2_type"/>
</dbReference>
<dbReference type="InterPro" id="IPR036236">
    <property type="entry name" value="Znf_C2H2_sf"/>
</dbReference>
<gene>
    <name evidence="3" type="ORF">SK128_002708</name>
</gene>
<dbReference type="SUPFAM" id="SSF57667">
    <property type="entry name" value="beta-beta-alpha zinc fingers"/>
    <property type="match status" value="1"/>
</dbReference>
<name>A0AAN9A0G1_HALRR</name>
<comment type="caution">
    <text evidence="3">The sequence shown here is derived from an EMBL/GenBank/DDBJ whole genome shotgun (WGS) entry which is preliminary data.</text>
</comment>
<dbReference type="InterPro" id="IPR052797">
    <property type="entry name" value="RegFact_GeneExpr_CellDeath"/>
</dbReference>
<dbReference type="PROSITE" id="PS00028">
    <property type="entry name" value="ZINC_FINGER_C2H2_1"/>
    <property type="match status" value="2"/>
</dbReference>
<proteinExistence type="predicted"/>
<evidence type="ECO:0000256" key="1">
    <source>
        <dbReference type="PROSITE-ProRule" id="PRU00042"/>
    </source>
</evidence>
<organism evidence="3 4">
    <name type="scientific">Halocaridina rubra</name>
    <name type="common">Hawaiian red shrimp</name>
    <dbReference type="NCBI Taxonomy" id="373956"/>
    <lineage>
        <taxon>Eukaryota</taxon>
        <taxon>Metazoa</taxon>
        <taxon>Ecdysozoa</taxon>
        <taxon>Arthropoda</taxon>
        <taxon>Crustacea</taxon>
        <taxon>Multicrustacea</taxon>
        <taxon>Malacostraca</taxon>
        <taxon>Eumalacostraca</taxon>
        <taxon>Eucarida</taxon>
        <taxon>Decapoda</taxon>
        <taxon>Pleocyemata</taxon>
        <taxon>Caridea</taxon>
        <taxon>Atyoidea</taxon>
        <taxon>Atyidae</taxon>
        <taxon>Halocaridina</taxon>
    </lineage>
</organism>
<dbReference type="PROSITE" id="PS50157">
    <property type="entry name" value="ZINC_FINGER_C2H2_2"/>
    <property type="match status" value="1"/>
</dbReference>
<dbReference type="PANTHER" id="PTHR33936:SF24">
    <property type="entry name" value="C2H2-TYPE DOMAIN-CONTAINING PROTEIN"/>
    <property type="match status" value="1"/>
</dbReference>
<dbReference type="GO" id="GO:0008270">
    <property type="term" value="F:zinc ion binding"/>
    <property type="evidence" value="ECO:0007669"/>
    <property type="project" value="UniProtKB-KW"/>
</dbReference>
<feature type="domain" description="C2H2-type" evidence="2">
    <location>
        <begin position="10"/>
        <end position="38"/>
    </location>
</feature>
<protein>
    <recommendedName>
        <fullName evidence="2">C2H2-type domain-containing protein</fullName>
    </recommendedName>
</protein>
<keyword evidence="1" id="KW-0862">Zinc</keyword>
<keyword evidence="1" id="KW-0479">Metal-binding</keyword>
<dbReference type="Gene3D" id="3.30.160.60">
    <property type="entry name" value="Classic Zinc Finger"/>
    <property type="match status" value="1"/>
</dbReference>
<accession>A0AAN9A0G1</accession>
<keyword evidence="1" id="KW-0863">Zinc-finger</keyword>
<evidence type="ECO:0000313" key="4">
    <source>
        <dbReference type="Proteomes" id="UP001381693"/>
    </source>
</evidence>
<dbReference type="EMBL" id="JAXCGZ010010256">
    <property type="protein sequence ID" value="KAK7075681.1"/>
    <property type="molecule type" value="Genomic_DNA"/>
</dbReference>
<dbReference type="AlphaFoldDB" id="A0AAN9A0G1"/>
<dbReference type="SMART" id="SM00355">
    <property type="entry name" value="ZnF_C2H2"/>
    <property type="match status" value="2"/>
</dbReference>
<reference evidence="3 4" key="1">
    <citation type="submission" date="2023-11" db="EMBL/GenBank/DDBJ databases">
        <title>Halocaridina rubra genome assembly.</title>
        <authorList>
            <person name="Smith C."/>
        </authorList>
    </citation>
    <scope>NUCLEOTIDE SEQUENCE [LARGE SCALE GENOMIC DNA]</scope>
    <source>
        <strain evidence="3">EP-1</strain>
        <tissue evidence="3">Whole</tissue>
    </source>
</reference>
<evidence type="ECO:0000313" key="3">
    <source>
        <dbReference type="EMBL" id="KAK7075681.1"/>
    </source>
</evidence>
<dbReference type="Proteomes" id="UP001381693">
    <property type="component" value="Unassembled WGS sequence"/>
</dbReference>
<dbReference type="PANTHER" id="PTHR33936">
    <property type="entry name" value="PROTEIN CBG17840"/>
    <property type="match status" value="1"/>
</dbReference>